<reference evidence="1" key="1">
    <citation type="submission" date="2023-10" db="EMBL/GenBank/DDBJ databases">
        <title>Genome assembly of Pristionchus species.</title>
        <authorList>
            <person name="Yoshida K."/>
            <person name="Sommer R.J."/>
        </authorList>
    </citation>
    <scope>NUCLEOTIDE SEQUENCE</scope>
    <source>
        <strain evidence="1">RS5133</strain>
    </source>
</reference>
<comment type="caution">
    <text evidence="1">The sequence shown here is derived from an EMBL/GenBank/DDBJ whole genome shotgun (WGS) entry which is preliminary data.</text>
</comment>
<accession>A0AAV5WJX9</accession>
<evidence type="ECO:0000313" key="1">
    <source>
        <dbReference type="EMBL" id="GMT30953.1"/>
    </source>
</evidence>
<dbReference type="EMBL" id="BTSY01000005">
    <property type="protein sequence ID" value="GMT30953.1"/>
    <property type="molecule type" value="Genomic_DNA"/>
</dbReference>
<protein>
    <submittedName>
        <fullName evidence="1">Uncharacterized protein</fullName>
    </submittedName>
</protein>
<sequence>VEWEFEMLGNIELAGIVKCEAGEITKYGDLFLTDTASQVEEHPSPYCKVRLKRSDGKAMYARFVDKVEVNRQQFAFGLAVADNTPPPFPRIPIDFECENEMVCVSPVIDWKKSEHYLKCEQDDQL</sequence>
<name>A0AAV5WJX9_9BILA</name>
<feature type="non-terminal residue" evidence="1">
    <location>
        <position position="1"/>
    </location>
</feature>
<dbReference type="AlphaFoldDB" id="A0AAV5WJX9"/>
<keyword evidence="2" id="KW-1185">Reference proteome</keyword>
<dbReference type="Proteomes" id="UP001432322">
    <property type="component" value="Unassembled WGS sequence"/>
</dbReference>
<proteinExistence type="predicted"/>
<organism evidence="1 2">
    <name type="scientific">Pristionchus fissidentatus</name>
    <dbReference type="NCBI Taxonomy" id="1538716"/>
    <lineage>
        <taxon>Eukaryota</taxon>
        <taxon>Metazoa</taxon>
        <taxon>Ecdysozoa</taxon>
        <taxon>Nematoda</taxon>
        <taxon>Chromadorea</taxon>
        <taxon>Rhabditida</taxon>
        <taxon>Rhabditina</taxon>
        <taxon>Diplogasteromorpha</taxon>
        <taxon>Diplogasteroidea</taxon>
        <taxon>Neodiplogasteridae</taxon>
        <taxon>Pristionchus</taxon>
    </lineage>
</organism>
<gene>
    <name evidence="1" type="ORF">PFISCL1PPCAC_22250</name>
</gene>
<evidence type="ECO:0000313" key="2">
    <source>
        <dbReference type="Proteomes" id="UP001432322"/>
    </source>
</evidence>